<keyword evidence="4" id="KW-1185">Reference proteome</keyword>
<gene>
    <name evidence="3" type="primary">AUGUSTUS-3.0.2_31751</name>
    <name evidence="3" type="ORF">TcasGA2_TC031751</name>
</gene>
<feature type="compositionally biased region" description="Gly residues" evidence="1">
    <location>
        <begin position="219"/>
        <end position="237"/>
    </location>
</feature>
<dbReference type="Proteomes" id="UP000007266">
    <property type="component" value="Unassembled WGS sequence"/>
</dbReference>
<dbReference type="AlphaFoldDB" id="A0A139W8B0"/>
<sequence length="237" mass="27849">MSWINCLWFLFFFIILHSEVQGHRTVQAFHHPRRRHLPWVKHLKNQHRHKYKSFKKHLKRCGFPPYNLQFLRKFDANNLDTIQVVVPYGYSGEYFPQRPRDIIPIEAKRMHPPFFPSPRPNTQRERILPIASFNGTSPPYYYKSPLLPSHYQSSRRPIRTRIMKIIAWFFWCLAAIVAKVTAGGHGGHHHVKFIIPYHHKTIKHTHTIHKTIHHKHEGGGGGHGLGHSHGGVPKGWH</sequence>
<dbReference type="InParanoid" id="A0A139W8B0"/>
<accession>A0A139W8B0</accession>
<reference evidence="3 4" key="1">
    <citation type="journal article" date="2008" name="Nature">
        <title>The genome of the model beetle and pest Tribolium castaneum.</title>
        <authorList>
            <consortium name="Tribolium Genome Sequencing Consortium"/>
            <person name="Richards S."/>
            <person name="Gibbs R.A."/>
            <person name="Weinstock G.M."/>
            <person name="Brown S.J."/>
            <person name="Denell R."/>
            <person name="Beeman R.W."/>
            <person name="Gibbs R."/>
            <person name="Beeman R.W."/>
            <person name="Brown S.J."/>
            <person name="Bucher G."/>
            <person name="Friedrich M."/>
            <person name="Grimmelikhuijzen C.J."/>
            <person name="Klingler M."/>
            <person name="Lorenzen M."/>
            <person name="Richards S."/>
            <person name="Roth S."/>
            <person name="Schroder R."/>
            <person name="Tautz D."/>
            <person name="Zdobnov E.M."/>
            <person name="Muzny D."/>
            <person name="Gibbs R.A."/>
            <person name="Weinstock G.M."/>
            <person name="Attaway T."/>
            <person name="Bell S."/>
            <person name="Buhay C.J."/>
            <person name="Chandrabose M.N."/>
            <person name="Chavez D."/>
            <person name="Clerk-Blankenburg K.P."/>
            <person name="Cree A."/>
            <person name="Dao M."/>
            <person name="Davis C."/>
            <person name="Chacko J."/>
            <person name="Dinh H."/>
            <person name="Dugan-Rocha S."/>
            <person name="Fowler G."/>
            <person name="Garner T.T."/>
            <person name="Garnes J."/>
            <person name="Gnirke A."/>
            <person name="Hawes A."/>
            <person name="Hernandez J."/>
            <person name="Hines S."/>
            <person name="Holder M."/>
            <person name="Hume J."/>
            <person name="Jhangiani S.N."/>
            <person name="Joshi V."/>
            <person name="Khan Z.M."/>
            <person name="Jackson L."/>
            <person name="Kovar C."/>
            <person name="Kowis A."/>
            <person name="Lee S."/>
            <person name="Lewis L.R."/>
            <person name="Margolis J."/>
            <person name="Morgan M."/>
            <person name="Nazareth L.V."/>
            <person name="Nguyen N."/>
            <person name="Okwuonu G."/>
            <person name="Parker D."/>
            <person name="Richards S."/>
            <person name="Ruiz S.J."/>
            <person name="Santibanez J."/>
            <person name="Savard J."/>
            <person name="Scherer S.E."/>
            <person name="Schneider B."/>
            <person name="Sodergren E."/>
            <person name="Tautz D."/>
            <person name="Vattahil S."/>
            <person name="Villasana D."/>
            <person name="White C.S."/>
            <person name="Wright R."/>
            <person name="Park Y."/>
            <person name="Beeman R.W."/>
            <person name="Lord J."/>
            <person name="Oppert B."/>
            <person name="Lorenzen M."/>
            <person name="Brown S."/>
            <person name="Wang L."/>
            <person name="Savard J."/>
            <person name="Tautz D."/>
            <person name="Richards S."/>
            <person name="Weinstock G."/>
            <person name="Gibbs R.A."/>
            <person name="Liu Y."/>
            <person name="Worley K."/>
            <person name="Weinstock G."/>
            <person name="Elsik C.G."/>
            <person name="Reese J.T."/>
            <person name="Elhaik E."/>
            <person name="Landan G."/>
            <person name="Graur D."/>
            <person name="Arensburger P."/>
            <person name="Atkinson P."/>
            <person name="Beeman R.W."/>
            <person name="Beidler J."/>
            <person name="Brown S.J."/>
            <person name="Demuth J.P."/>
            <person name="Drury D.W."/>
            <person name="Du Y.Z."/>
            <person name="Fujiwara H."/>
            <person name="Lorenzen M."/>
            <person name="Maselli V."/>
            <person name="Osanai M."/>
            <person name="Park Y."/>
            <person name="Robertson H.M."/>
            <person name="Tu Z."/>
            <person name="Wang J.J."/>
            <person name="Wang S."/>
            <person name="Richards S."/>
            <person name="Song H."/>
            <person name="Zhang L."/>
            <person name="Sodergren E."/>
            <person name="Werner D."/>
            <person name="Stanke M."/>
            <person name="Morgenstern B."/>
            <person name="Solovyev V."/>
            <person name="Kosarev P."/>
            <person name="Brown G."/>
            <person name="Chen H.C."/>
            <person name="Ermolaeva O."/>
            <person name="Hlavina W."/>
            <person name="Kapustin Y."/>
            <person name="Kiryutin B."/>
            <person name="Kitts P."/>
            <person name="Maglott D."/>
            <person name="Pruitt K."/>
            <person name="Sapojnikov V."/>
            <person name="Souvorov A."/>
            <person name="Mackey A.J."/>
            <person name="Waterhouse R.M."/>
            <person name="Wyder S."/>
            <person name="Zdobnov E.M."/>
            <person name="Zdobnov E.M."/>
            <person name="Wyder S."/>
            <person name="Kriventseva E.V."/>
            <person name="Kadowaki T."/>
            <person name="Bork P."/>
            <person name="Aranda M."/>
            <person name="Bao R."/>
            <person name="Beermann A."/>
            <person name="Berns N."/>
            <person name="Bolognesi R."/>
            <person name="Bonneton F."/>
            <person name="Bopp D."/>
            <person name="Brown S.J."/>
            <person name="Bucher G."/>
            <person name="Butts T."/>
            <person name="Chaumot A."/>
            <person name="Denell R.E."/>
            <person name="Ferrier D.E."/>
            <person name="Friedrich M."/>
            <person name="Gordon C.M."/>
            <person name="Jindra M."/>
            <person name="Klingler M."/>
            <person name="Lan Q."/>
            <person name="Lattorff H.M."/>
            <person name="Laudet V."/>
            <person name="von Levetsow C."/>
            <person name="Liu Z."/>
            <person name="Lutz R."/>
            <person name="Lynch J.A."/>
            <person name="da Fonseca R.N."/>
            <person name="Posnien N."/>
            <person name="Reuter R."/>
            <person name="Roth S."/>
            <person name="Savard J."/>
            <person name="Schinko J.B."/>
            <person name="Schmitt C."/>
            <person name="Schoppmeier M."/>
            <person name="Schroder R."/>
            <person name="Shippy T.D."/>
            <person name="Simonnet F."/>
            <person name="Marques-Souza H."/>
            <person name="Tautz D."/>
            <person name="Tomoyasu Y."/>
            <person name="Trauner J."/>
            <person name="Van der Zee M."/>
            <person name="Vervoort M."/>
            <person name="Wittkopp N."/>
            <person name="Wimmer E.A."/>
            <person name="Yang X."/>
            <person name="Jones A.K."/>
            <person name="Sattelle D.B."/>
            <person name="Ebert P.R."/>
            <person name="Nelson D."/>
            <person name="Scott J.G."/>
            <person name="Beeman R.W."/>
            <person name="Muthukrishnan S."/>
            <person name="Kramer K.J."/>
            <person name="Arakane Y."/>
            <person name="Beeman R.W."/>
            <person name="Zhu Q."/>
            <person name="Hogenkamp D."/>
            <person name="Dixit R."/>
            <person name="Oppert B."/>
            <person name="Jiang H."/>
            <person name="Zou Z."/>
            <person name="Marshall J."/>
            <person name="Elpidina E."/>
            <person name="Vinokurov K."/>
            <person name="Oppert C."/>
            <person name="Zou Z."/>
            <person name="Evans J."/>
            <person name="Lu Z."/>
            <person name="Zhao P."/>
            <person name="Sumathipala N."/>
            <person name="Altincicek B."/>
            <person name="Vilcinskas A."/>
            <person name="Williams M."/>
            <person name="Hultmark D."/>
            <person name="Hetru C."/>
            <person name="Jiang H."/>
            <person name="Grimmelikhuijzen C.J."/>
            <person name="Hauser F."/>
            <person name="Cazzamali G."/>
            <person name="Williamson M."/>
            <person name="Park Y."/>
            <person name="Li B."/>
            <person name="Tanaka Y."/>
            <person name="Predel R."/>
            <person name="Neupert S."/>
            <person name="Schachtner J."/>
            <person name="Verleyen P."/>
            <person name="Raible F."/>
            <person name="Bork P."/>
            <person name="Friedrich M."/>
            <person name="Walden K.K."/>
            <person name="Robertson H.M."/>
            <person name="Angeli S."/>
            <person name="Foret S."/>
            <person name="Bucher G."/>
            <person name="Schuetz S."/>
            <person name="Maleszka R."/>
            <person name="Wimmer E.A."/>
            <person name="Beeman R.W."/>
            <person name="Lorenzen M."/>
            <person name="Tomoyasu Y."/>
            <person name="Miller S.C."/>
            <person name="Grossmann D."/>
            <person name="Bucher G."/>
        </authorList>
    </citation>
    <scope>NUCLEOTIDE SEQUENCE [LARGE SCALE GENOMIC DNA]</scope>
    <source>
        <strain evidence="3 4">Georgia GA2</strain>
    </source>
</reference>
<name>A0A139W8B0_TRICA</name>
<keyword evidence="2" id="KW-0732">Signal</keyword>
<organism evidence="3 4">
    <name type="scientific">Tribolium castaneum</name>
    <name type="common">Red flour beetle</name>
    <dbReference type="NCBI Taxonomy" id="7070"/>
    <lineage>
        <taxon>Eukaryota</taxon>
        <taxon>Metazoa</taxon>
        <taxon>Ecdysozoa</taxon>
        <taxon>Arthropoda</taxon>
        <taxon>Hexapoda</taxon>
        <taxon>Insecta</taxon>
        <taxon>Pterygota</taxon>
        <taxon>Neoptera</taxon>
        <taxon>Endopterygota</taxon>
        <taxon>Coleoptera</taxon>
        <taxon>Polyphaga</taxon>
        <taxon>Cucujiformia</taxon>
        <taxon>Tenebrionidae</taxon>
        <taxon>Tenebrionidae incertae sedis</taxon>
        <taxon>Tribolium</taxon>
    </lineage>
</organism>
<evidence type="ECO:0000313" key="4">
    <source>
        <dbReference type="Proteomes" id="UP000007266"/>
    </source>
</evidence>
<protein>
    <submittedName>
        <fullName evidence="3">Uncharacterized protein</fullName>
    </submittedName>
</protein>
<evidence type="ECO:0000256" key="2">
    <source>
        <dbReference type="SAM" id="SignalP"/>
    </source>
</evidence>
<evidence type="ECO:0000313" key="3">
    <source>
        <dbReference type="EMBL" id="KXZ75517.1"/>
    </source>
</evidence>
<feature type="signal peptide" evidence="2">
    <location>
        <begin position="1"/>
        <end position="22"/>
    </location>
</feature>
<dbReference type="EMBL" id="KQ973453">
    <property type="protein sequence ID" value="KXZ75517.1"/>
    <property type="molecule type" value="Genomic_DNA"/>
</dbReference>
<feature type="region of interest" description="Disordered" evidence="1">
    <location>
        <begin position="213"/>
        <end position="237"/>
    </location>
</feature>
<feature type="chain" id="PRO_5007299545" evidence="2">
    <location>
        <begin position="23"/>
        <end position="237"/>
    </location>
</feature>
<reference evidence="3 4" key="2">
    <citation type="journal article" date="2010" name="Nucleic Acids Res.">
        <title>BeetleBase in 2010: revisions to provide comprehensive genomic information for Tribolium castaneum.</title>
        <authorList>
            <person name="Kim H.S."/>
            <person name="Murphy T."/>
            <person name="Xia J."/>
            <person name="Caragea D."/>
            <person name="Park Y."/>
            <person name="Beeman R.W."/>
            <person name="Lorenzen M.D."/>
            <person name="Butcher S."/>
            <person name="Manak J.R."/>
            <person name="Brown S.J."/>
        </authorList>
    </citation>
    <scope>NUCLEOTIDE SEQUENCE [LARGE SCALE GENOMIC DNA]</scope>
    <source>
        <strain evidence="3 4">Georgia GA2</strain>
    </source>
</reference>
<proteinExistence type="predicted"/>
<evidence type="ECO:0000256" key="1">
    <source>
        <dbReference type="SAM" id="MobiDB-lite"/>
    </source>
</evidence>